<dbReference type="InterPro" id="IPR004843">
    <property type="entry name" value="Calcineurin-like_PHP"/>
</dbReference>
<comment type="caution">
    <text evidence="2">The sequence shown here is derived from an EMBL/GenBank/DDBJ whole genome shotgun (WGS) entry which is preliminary data.</text>
</comment>
<name>A0A5C5WJE9_9PLAN</name>
<dbReference type="AlphaFoldDB" id="A0A5C5WJE9"/>
<dbReference type="CDD" id="cd00144">
    <property type="entry name" value="MPP_PPP_family"/>
    <property type="match status" value="1"/>
</dbReference>
<protein>
    <submittedName>
        <fullName evidence="2">Serine/threonine-protein phosphatase 1</fullName>
        <ecNumber evidence="2">3.1.3.16</ecNumber>
    </submittedName>
</protein>
<dbReference type="RefSeq" id="WP_197441292.1">
    <property type="nucleotide sequence ID" value="NZ_SIHI01000014.1"/>
</dbReference>
<keyword evidence="2" id="KW-0378">Hydrolase</keyword>
<dbReference type="GO" id="GO:0005737">
    <property type="term" value="C:cytoplasm"/>
    <property type="evidence" value="ECO:0007669"/>
    <property type="project" value="TreeGrafter"/>
</dbReference>
<organism evidence="2 3">
    <name type="scientific">Thalassoglobus neptunius</name>
    <dbReference type="NCBI Taxonomy" id="1938619"/>
    <lineage>
        <taxon>Bacteria</taxon>
        <taxon>Pseudomonadati</taxon>
        <taxon>Planctomycetota</taxon>
        <taxon>Planctomycetia</taxon>
        <taxon>Planctomycetales</taxon>
        <taxon>Planctomycetaceae</taxon>
        <taxon>Thalassoglobus</taxon>
    </lineage>
</organism>
<dbReference type="GO" id="GO:0008803">
    <property type="term" value="F:bis(5'-nucleosyl)-tetraphosphatase (symmetrical) activity"/>
    <property type="evidence" value="ECO:0007669"/>
    <property type="project" value="TreeGrafter"/>
</dbReference>
<dbReference type="Gene3D" id="3.60.21.10">
    <property type="match status" value="1"/>
</dbReference>
<sequence length="247" mass="27865">MRPVRFAIGDVHGCYDVLKTLVKAVSIPDDERIVLLGDFVDRGPDSMKVLDWVIDRTQSGRCIPLRGNHDAMMHAAITGRLTQKHWELSGGRETISSYLKGGGSSSKSKRLAQVIPRDHQDFLESGLLPYWETETHIFVHGGLIENVPVDQQDDFVLYWERFDRLLPHCSGKTIVCGHTAQKSGVPNDRGFAVCIDTKVFPEGWLTCLNVETGQYWQANRKGKIRTDYLPSMQKQEAVNDGPEDRRS</sequence>
<dbReference type="PANTHER" id="PTHR42850">
    <property type="entry name" value="METALLOPHOSPHOESTERASE"/>
    <property type="match status" value="1"/>
</dbReference>
<gene>
    <name evidence="2" type="primary">pphA_2</name>
    <name evidence="2" type="ORF">KOR42_36500</name>
</gene>
<accession>A0A5C5WJE9</accession>
<dbReference type="EMBL" id="SIHI01000014">
    <property type="protein sequence ID" value="TWT50103.1"/>
    <property type="molecule type" value="Genomic_DNA"/>
</dbReference>
<dbReference type="GO" id="GO:0110154">
    <property type="term" value="P:RNA decapping"/>
    <property type="evidence" value="ECO:0007669"/>
    <property type="project" value="TreeGrafter"/>
</dbReference>
<dbReference type="SUPFAM" id="SSF56300">
    <property type="entry name" value="Metallo-dependent phosphatases"/>
    <property type="match status" value="1"/>
</dbReference>
<proteinExistence type="predicted"/>
<evidence type="ECO:0000259" key="1">
    <source>
        <dbReference type="Pfam" id="PF00149"/>
    </source>
</evidence>
<evidence type="ECO:0000313" key="2">
    <source>
        <dbReference type="EMBL" id="TWT50103.1"/>
    </source>
</evidence>
<dbReference type="EC" id="3.1.3.16" evidence="2"/>
<evidence type="ECO:0000313" key="3">
    <source>
        <dbReference type="Proteomes" id="UP000317243"/>
    </source>
</evidence>
<dbReference type="PANTHER" id="PTHR42850:SF4">
    <property type="entry name" value="ZINC-DEPENDENT ENDOPOLYPHOSPHATASE"/>
    <property type="match status" value="1"/>
</dbReference>
<dbReference type="GO" id="GO:0004722">
    <property type="term" value="F:protein serine/threonine phosphatase activity"/>
    <property type="evidence" value="ECO:0007669"/>
    <property type="project" value="UniProtKB-EC"/>
</dbReference>
<dbReference type="Proteomes" id="UP000317243">
    <property type="component" value="Unassembled WGS sequence"/>
</dbReference>
<dbReference type="InterPro" id="IPR029052">
    <property type="entry name" value="Metallo-depent_PP-like"/>
</dbReference>
<keyword evidence="3" id="KW-1185">Reference proteome</keyword>
<feature type="domain" description="Calcineurin-like phosphoesterase" evidence="1">
    <location>
        <begin position="7"/>
        <end position="181"/>
    </location>
</feature>
<dbReference type="InterPro" id="IPR050126">
    <property type="entry name" value="Ap4A_hydrolase"/>
</dbReference>
<dbReference type="Pfam" id="PF00149">
    <property type="entry name" value="Metallophos"/>
    <property type="match status" value="1"/>
</dbReference>
<reference evidence="2 3" key="1">
    <citation type="submission" date="2019-02" db="EMBL/GenBank/DDBJ databases">
        <title>Deep-cultivation of Planctomycetes and their phenomic and genomic characterization uncovers novel biology.</title>
        <authorList>
            <person name="Wiegand S."/>
            <person name="Jogler M."/>
            <person name="Boedeker C."/>
            <person name="Pinto D."/>
            <person name="Vollmers J."/>
            <person name="Rivas-Marin E."/>
            <person name="Kohn T."/>
            <person name="Peeters S.H."/>
            <person name="Heuer A."/>
            <person name="Rast P."/>
            <person name="Oberbeckmann S."/>
            <person name="Bunk B."/>
            <person name="Jeske O."/>
            <person name="Meyerdierks A."/>
            <person name="Storesund J.E."/>
            <person name="Kallscheuer N."/>
            <person name="Luecker S."/>
            <person name="Lage O.M."/>
            <person name="Pohl T."/>
            <person name="Merkel B.J."/>
            <person name="Hornburger P."/>
            <person name="Mueller R.-W."/>
            <person name="Bruemmer F."/>
            <person name="Labrenz M."/>
            <person name="Spormann A.M."/>
            <person name="Op Den Camp H."/>
            <person name="Overmann J."/>
            <person name="Amann R."/>
            <person name="Jetten M.S.M."/>
            <person name="Mascher T."/>
            <person name="Medema M.H."/>
            <person name="Devos D.P."/>
            <person name="Kaster A.-K."/>
            <person name="Ovreas L."/>
            <person name="Rohde M."/>
            <person name="Galperin M.Y."/>
            <person name="Jogler C."/>
        </authorList>
    </citation>
    <scope>NUCLEOTIDE SEQUENCE [LARGE SCALE GENOMIC DNA]</scope>
    <source>
        <strain evidence="2 3">KOR42</strain>
    </source>
</reference>